<evidence type="ECO:0000313" key="3">
    <source>
        <dbReference type="Proteomes" id="UP000005546"/>
    </source>
</evidence>
<reference evidence="2 3" key="1">
    <citation type="submission" date="2011-02" db="EMBL/GenBank/DDBJ databases">
        <authorList>
            <person name="Weinstock G."/>
            <person name="Sodergren E."/>
            <person name="Clifton S."/>
            <person name="Fulton L."/>
            <person name="Fulton B."/>
            <person name="Courtney L."/>
            <person name="Fronick C."/>
            <person name="Harrison M."/>
            <person name="Strong C."/>
            <person name="Farmer C."/>
            <person name="Delahaunty K."/>
            <person name="Markovic C."/>
            <person name="Hall O."/>
            <person name="Minx P."/>
            <person name="Tomlinson C."/>
            <person name="Mitreva M."/>
            <person name="Hou S."/>
            <person name="Chen J."/>
            <person name="Wollam A."/>
            <person name="Pepin K.H."/>
            <person name="Johnson M."/>
            <person name="Bhonagiri V."/>
            <person name="Zhang X."/>
            <person name="Suruliraj S."/>
            <person name="Warren W."/>
            <person name="Chinwalla A."/>
            <person name="Mardis E.R."/>
            <person name="Wilson R.K."/>
        </authorList>
    </citation>
    <scope>NUCLEOTIDE SEQUENCE [LARGE SCALE GENOMIC DNA]</scope>
    <source>
        <strain evidence="2 3">YIT 11841</strain>
    </source>
</reference>
<dbReference type="AlphaFoldDB" id="F3QT09"/>
<comment type="caution">
    <text evidence="2">The sequence shown here is derived from an EMBL/GenBank/DDBJ whole genome shotgun (WGS) entry which is preliminary data.</text>
</comment>
<keyword evidence="3" id="KW-1185">Reference proteome</keyword>
<evidence type="ECO:0000256" key="1">
    <source>
        <dbReference type="SAM" id="Phobius"/>
    </source>
</evidence>
<dbReference type="RefSeq" id="WP_008626349.1">
    <property type="nucleotide sequence ID" value="NZ_GL883836.1"/>
</dbReference>
<dbReference type="EMBL" id="AFBR01000034">
    <property type="protein sequence ID" value="EGG55018.1"/>
    <property type="molecule type" value="Genomic_DNA"/>
</dbReference>
<dbReference type="Proteomes" id="UP000005546">
    <property type="component" value="Unassembled WGS sequence"/>
</dbReference>
<dbReference type="OrthoDB" id="1040322at2"/>
<feature type="transmembrane region" description="Helical" evidence="1">
    <location>
        <begin position="83"/>
        <end position="105"/>
    </location>
</feature>
<protein>
    <submittedName>
        <fullName evidence="2">Conserved domain protein</fullName>
    </submittedName>
</protein>
<proteinExistence type="predicted"/>
<name>F3QT09_9BACT</name>
<keyword evidence="1" id="KW-0812">Transmembrane</keyword>
<gene>
    <name evidence="2" type="ORF">HMPREF9442_01324</name>
</gene>
<evidence type="ECO:0000313" key="2">
    <source>
        <dbReference type="EMBL" id="EGG55018.1"/>
    </source>
</evidence>
<accession>F3QT09</accession>
<dbReference type="HOGENOM" id="CLU_1625497_0_0_10"/>
<organism evidence="2 3">
    <name type="scientific">Paraprevotella xylaniphila YIT 11841</name>
    <dbReference type="NCBI Taxonomy" id="762982"/>
    <lineage>
        <taxon>Bacteria</taxon>
        <taxon>Pseudomonadati</taxon>
        <taxon>Bacteroidota</taxon>
        <taxon>Bacteroidia</taxon>
        <taxon>Bacteroidales</taxon>
        <taxon>Prevotellaceae</taxon>
        <taxon>Paraprevotella</taxon>
    </lineage>
</organism>
<dbReference type="GeneID" id="98396197"/>
<sequence>MNRKNTVDYQELLKRYYEGKTTLEEENLLRTHFLSHTEESHADATLFRILAEESQALPPDGMEQRLEAWIDRQSVVPSRKRRFLFWGPVAVAAALLCYVGITHVLQQHNELTPQETLIAKKALGSTLKCIETGEQSVLRTHERLKYIKRDIHKNIHELKDIAL</sequence>
<dbReference type="STRING" id="762982.HMPREF9442_01324"/>
<keyword evidence="1" id="KW-0472">Membrane</keyword>
<keyword evidence="1" id="KW-1133">Transmembrane helix</keyword>